<comment type="subcellular location">
    <subcellularLocation>
        <location evidence="1">Cell membrane</location>
        <topology evidence="1">Multi-pass membrane protein</topology>
    </subcellularLocation>
</comment>
<organism evidence="11 12">
    <name type="scientific">Exaiptasia diaphana</name>
    <name type="common">Tropical sea anemone</name>
    <name type="synonym">Aiptasia pulchella</name>
    <dbReference type="NCBI Taxonomy" id="2652724"/>
    <lineage>
        <taxon>Eukaryota</taxon>
        <taxon>Metazoa</taxon>
        <taxon>Cnidaria</taxon>
        <taxon>Anthozoa</taxon>
        <taxon>Hexacorallia</taxon>
        <taxon>Actiniaria</taxon>
        <taxon>Aiptasiidae</taxon>
        <taxon>Exaiptasia</taxon>
    </lineage>
</organism>
<evidence type="ECO:0000256" key="1">
    <source>
        <dbReference type="ARBA" id="ARBA00004651"/>
    </source>
</evidence>
<evidence type="ECO:0000256" key="9">
    <source>
        <dbReference type="SAM" id="Phobius"/>
    </source>
</evidence>
<feature type="transmembrane region" description="Helical" evidence="9">
    <location>
        <begin position="70"/>
        <end position="90"/>
    </location>
</feature>
<dbReference type="PANTHER" id="PTHR24249:SF372">
    <property type="entry name" value="G-PROTEIN COUPLED RECEPTORS FAMILY 1 PROFILE DOMAIN-CONTAINING PROTEIN"/>
    <property type="match status" value="1"/>
</dbReference>
<keyword evidence="2" id="KW-1003">Cell membrane</keyword>
<evidence type="ECO:0000256" key="6">
    <source>
        <dbReference type="ARBA" id="ARBA00023136"/>
    </source>
</evidence>
<protein>
    <recommendedName>
        <fullName evidence="10">G-protein coupled receptors family 1 profile domain-containing protein</fullName>
    </recommendedName>
</protein>
<dbReference type="EnsemblMetazoa" id="XM_028660580.1">
    <property type="protein sequence ID" value="XP_028516381.1"/>
    <property type="gene ID" value="LOC110244298"/>
</dbReference>
<evidence type="ECO:0000259" key="10">
    <source>
        <dbReference type="PROSITE" id="PS50262"/>
    </source>
</evidence>
<evidence type="ECO:0000256" key="5">
    <source>
        <dbReference type="ARBA" id="ARBA00023040"/>
    </source>
</evidence>
<dbReference type="OrthoDB" id="5989405at2759"/>
<reference evidence="11" key="1">
    <citation type="submission" date="2022-11" db="UniProtKB">
        <authorList>
            <consortium name="EnsemblMetazoa"/>
        </authorList>
    </citation>
    <scope>IDENTIFICATION</scope>
</reference>
<keyword evidence="5" id="KW-0297">G-protein coupled receptor</keyword>
<keyword evidence="4 9" id="KW-1133">Transmembrane helix</keyword>
<dbReference type="RefSeq" id="XP_028516381.1">
    <property type="nucleotide sequence ID" value="XM_028660580.1"/>
</dbReference>
<sequence>MGNTTAKSMLNCGMAIEELKSRVLRNQLYANTLSALLLINGILLFIVTFNNLLIVFTIARTASLHRASNFLILGQSIADAFVGMIIQPSFCAMQFYEMNEVFPEYCQARFVYNAFGWCICAVSFLTLTALIADRFIALNYHLRYQQIVTNTRVGRLLLFIWCCGVLCGILRLLTLIVITAFGRKTFPNYRVAFRVSESCVFLSSLLNPIIYFWRIEQLRSAGVRIFRTVSWRLYSIMGNANSRQVHPS</sequence>
<dbReference type="GO" id="GO:0005886">
    <property type="term" value="C:plasma membrane"/>
    <property type="evidence" value="ECO:0007669"/>
    <property type="project" value="UniProtKB-SubCell"/>
</dbReference>
<evidence type="ECO:0000256" key="3">
    <source>
        <dbReference type="ARBA" id="ARBA00022692"/>
    </source>
</evidence>
<keyword evidence="12" id="KW-1185">Reference proteome</keyword>
<evidence type="ECO:0000313" key="11">
    <source>
        <dbReference type="EnsemblMetazoa" id="XP_028516381.1"/>
    </source>
</evidence>
<dbReference type="PROSITE" id="PS50262">
    <property type="entry name" value="G_PROTEIN_RECEP_F1_2"/>
    <property type="match status" value="1"/>
</dbReference>
<keyword evidence="3 9" id="KW-0812">Transmembrane</keyword>
<evidence type="ECO:0000313" key="12">
    <source>
        <dbReference type="Proteomes" id="UP000887567"/>
    </source>
</evidence>
<proteinExistence type="predicted"/>
<dbReference type="GO" id="GO:0004930">
    <property type="term" value="F:G protein-coupled receptor activity"/>
    <property type="evidence" value="ECO:0007669"/>
    <property type="project" value="UniProtKB-KW"/>
</dbReference>
<dbReference type="PANTHER" id="PTHR24249">
    <property type="entry name" value="HISTAMINE RECEPTOR-RELATED G-PROTEIN COUPLED RECEPTOR"/>
    <property type="match status" value="1"/>
</dbReference>
<dbReference type="Proteomes" id="UP000887567">
    <property type="component" value="Unplaced"/>
</dbReference>
<evidence type="ECO:0000256" key="2">
    <source>
        <dbReference type="ARBA" id="ARBA00022475"/>
    </source>
</evidence>
<name>A0A913YQE4_EXADI</name>
<dbReference type="InterPro" id="IPR050569">
    <property type="entry name" value="TAAR"/>
</dbReference>
<evidence type="ECO:0000256" key="7">
    <source>
        <dbReference type="ARBA" id="ARBA00023170"/>
    </source>
</evidence>
<dbReference type="InterPro" id="IPR000276">
    <property type="entry name" value="GPCR_Rhodpsn"/>
</dbReference>
<evidence type="ECO:0000256" key="4">
    <source>
        <dbReference type="ARBA" id="ARBA00022989"/>
    </source>
</evidence>
<feature type="transmembrane region" description="Helical" evidence="9">
    <location>
        <begin position="193"/>
        <end position="213"/>
    </location>
</feature>
<feature type="transmembrane region" description="Helical" evidence="9">
    <location>
        <begin position="33"/>
        <end position="58"/>
    </location>
</feature>
<feature type="transmembrane region" description="Helical" evidence="9">
    <location>
        <begin position="110"/>
        <end position="132"/>
    </location>
</feature>
<dbReference type="GeneID" id="110244298"/>
<keyword evidence="8" id="KW-0807">Transducer</keyword>
<dbReference type="KEGG" id="epa:110244298"/>
<dbReference type="InterPro" id="IPR017452">
    <property type="entry name" value="GPCR_Rhodpsn_7TM"/>
</dbReference>
<dbReference type="SUPFAM" id="SSF81321">
    <property type="entry name" value="Family A G protein-coupled receptor-like"/>
    <property type="match status" value="1"/>
</dbReference>
<dbReference type="AlphaFoldDB" id="A0A913YQE4"/>
<evidence type="ECO:0000256" key="8">
    <source>
        <dbReference type="ARBA" id="ARBA00023224"/>
    </source>
</evidence>
<accession>A0A913YQE4</accession>
<feature type="transmembrane region" description="Helical" evidence="9">
    <location>
        <begin position="153"/>
        <end position="181"/>
    </location>
</feature>
<dbReference type="PRINTS" id="PR00237">
    <property type="entry name" value="GPCRRHODOPSN"/>
</dbReference>
<feature type="domain" description="G-protein coupled receptors family 1 profile" evidence="10">
    <location>
        <begin position="50"/>
        <end position="173"/>
    </location>
</feature>
<dbReference type="Pfam" id="PF00001">
    <property type="entry name" value="7tm_1"/>
    <property type="match status" value="1"/>
</dbReference>
<keyword evidence="6 9" id="KW-0472">Membrane</keyword>
<keyword evidence="7" id="KW-0675">Receptor</keyword>
<dbReference type="Gene3D" id="1.20.1070.10">
    <property type="entry name" value="Rhodopsin 7-helix transmembrane proteins"/>
    <property type="match status" value="2"/>
</dbReference>